<evidence type="ECO:0000256" key="1">
    <source>
        <dbReference type="SAM" id="SignalP"/>
    </source>
</evidence>
<feature type="signal peptide" evidence="1">
    <location>
        <begin position="1"/>
        <end position="23"/>
    </location>
</feature>
<reference evidence="2" key="1">
    <citation type="submission" date="2022-07" db="EMBL/GenBank/DDBJ databases">
        <title>Genome Sequence of Physisporinus lineatus.</title>
        <authorList>
            <person name="Buettner E."/>
        </authorList>
    </citation>
    <scope>NUCLEOTIDE SEQUENCE</scope>
    <source>
        <strain evidence="2">VT162</strain>
    </source>
</reference>
<dbReference type="EMBL" id="JANAWD010000088">
    <property type="protein sequence ID" value="KAJ3487559.1"/>
    <property type="molecule type" value="Genomic_DNA"/>
</dbReference>
<dbReference type="AlphaFoldDB" id="A0AAD5YJ28"/>
<keyword evidence="3" id="KW-1185">Reference proteome</keyword>
<feature type="chain" id="PRO_5042106270" evidence="1">
    <location>
        <begin position="24"/>
        <end position="146"/>
    </location>
</feature>
<comment type="caution">
    <text evidence="2">The sequence shown here is derived from an EMBL/GenBank/DDBJ whole genome shotgun (WGS) entry which is preliminary data.</text>
</comment>
<organism evidence="2 3">
    <name type="scientific">Meripilus lineatus</name>
    <dbReference type="NCBI Taxonomy" id="2056292"/>
    <lineage>
        <taxon>Eukaryota</taxon>
        <taxon>Fungi</taxon>
        <taxon>Dikarya</taxon>
        <taxon>Basidiomycota</taxon>
        <taxon>Agaricomycotina</taxon>
        <taxon>Agaricomycetes</taxon>
        <taxon>Polyporales</taxon>
        <taxon>Meripilaceae</taxon>
        <taxon>Meripilus</taxon>
    </lineage>
</organism>
<accession>A0AAD5YJ28</accession>
<evidence type="ECO:0000313" key="2">
    <source>
        <dbReference type="EMBL" id="KAJ3487559.1"/>
    </source>
</evidence>
<keyword evidence="1" id="KW-0732">Signal</keyword>
<name>A0AAD5YJ28_9APHY</name>
<proteinExistence type="predicted"/>
<protein>
    <submittedName>
        <fullName evidence="2">Uncharacterized protein</fullName>
    </submittedName>
</protein>
<evidence type="ECO:0000313" key="3">
    <source>
        <dbReference type="Proteomes" id="UP001212997"/>
    </source>
</evidence>
<sequence>MFILTRAFAVTALLVGAASTTLAAPIPYFGFCWYGCMFKDPTATDSISAALPVSTAAAKIIQVIDVLTPTVPSADAVVNLINATPSASVETPESTPSVKTVKIIELEVPTDATDDDSSPLGDLIDVILPKLSSREYDPEAFLSGDA</sequence>
<gene>
    <name evidence="2" type="ORF">NLI96_g3456</name>
</gene>
<dbReference type="Proteomes" id="UP001212997">
    <property type="component" value="Unassembled WGS sequence"/>
</dbReference>